<dbReference type="AlphaFoldDB" id="A0A5S4GJG1"/>
<feature type="region of interest" description="Disordered" evidence="1">
    <location>
        <begin position="197"/>
        <end position="218"/>
    </location>
</feature>
<feature type="compositionally biased region" description="Low complexity" evidence="1">
    <location>
        <begin position="207"/>
        <end position="218"/>
    </location>
</feature>
<dbReference type="InterPro" id="IPR011047">
    <property type="entry name" value="Quinoprotein_ADH-like_sf"/>
</dbReference>
<dbReference type="PROSITE" id="PS51257">
    <property type="entry name" value="PROKAR_LIPOPROTEIN"/>
    <property type="match status" value="1"/>
</dbReference>
<evidence type="ECO:0000256" key="1">
    <source>
        <dbReference type="SAM" id="MobiDB-lite"/>
    </source>
</evidence>
<evidence type="ECO:0008006" key="4">
    <source>
        <dbReference type="Google" id="ProtNLM"/>
    </source>
</evidence>
<protein>
    <recommendedName>
        <fullName evidence="4">ABC transporter</fullName>
    </recommendedName>
</protein>
<organism evidence="2 3">
    <name type="scientific">Nonomuraea zeae</name>
    <dbReference type="NCBI Taxonomy" id="1642303"/>
    <lineage>
        <taxon>Bacteria</taxon>
        <taxon>Bacillati</taxon>
        <taxon>Actinomycetota</taxon>
        <taxon>Actinomycetes</taxon>
        <taxon>Streptosporangiales</taxon>
        <taxon>Streptosporangiaceae</taxon>
        <taxon>Nonomuraea</taxon>
    </lineage>
</organism>
<name>A0A5S4GJG1_9ACTN</name>
<evidence type="ECO:0000313" key="3">
    <source>
        <dbReference type="Proteomes" id="UP000306628"/>
    </source>
</evidence>
<sequence>MNARTSRSPAAALCAAILLAGCAQESRSEPASARAQVPHGYVEGAEELPEPQSRLVLAGRQAGQAQVLDLLTGKVSALPGVEGVQDVTGDGRFAYLTTSSGALRVVDGGGWSVDHGDHSHYYRAAVRDLGTVAGRPPYVVSGDAAVTAVRSGDGTVRLLDRARLEQGEIAETGALKAAAVVPYREHLLVADAGVVRARPRTGGPGTSTGPSTAAGPSTAIGPSAAAGVGAAVGTCDDPAGTAVTRRGVVIGCADGALLVSEEDGTFKGVKIRYPRGAPERAKEFRHRPGSTTLAAKAGRSGIWLLDVTARSWRLLETGPVVAVNAAGPESPVLSLTGDGVLHAHSPVTGEESARTKLLAVPLTGSPSIEVDTRRAYVNDPASRVVHEIDYGDGLRRARTFDAGPAAAHMTETGR</sequence>
<dbReference type="SUPFAM" id="SSF50998">
    <property type="entry name" value="Quinoprotein alcohol dehydrogenase-like"/>
    <property type="match status" value="1"/>
</dbReference>
<keyword evidence="3" id="KW-1185">Reference proteome</keyword>
<comment type="caution">
    <text evidence="2">The sequence shown here is derived from an EMBL/GenBank/DDBJ whole genome shotgun (WGS) entry which is preliminary data.</text>
</comment>
<dbReference type="EMBL" id="VCKX01000061">
    <property type="protein sequence ID" value="TMR33063.1"/>
    <property type="molecule type" value="Genomic_DNA"/>
</dbReference>
<dbReference type="RefSeq" id="WP_138691428.1">
    <property type="nucleotide sequence ID" value="NZ_JBHSAZ010000089.1"/>
</dbReference>
<dbReference type="Proteomes" id="UP000306628">
    <property type="component" value="Unassembled WGS sequence"/>
</dbReference>
<dbReference type="OrthoDB" id="60524at2"/>
<evidence type="ECO:0000313" key="2">
    <source>
        <dbReference type="EMBL" id="TMR33063.1"/>
    </source>
</evidence>
<gene>
    <name evidence="2" type="ORF">ETD85_20875</name>
</gene>
<reference evidence="2 3" key="1">
    <citation type="submission" date="2019-05" db="EMBL/GenBank/DDBJ databases">
        <title>Draft genome sequence of Nonomuraea zeae DSM 100528.</title>
        <authorList>
            <person name="Saricaoglu S."/>
            <person name="Isik K."/>
        </authorList>
    </citation>
    <scope>NUCLEOTIDE SEQUENCE [LARGE SCALE GENOMIC DNA]</scope>
    <source>
        <strain evidence="2 3">DSM 100528</strain>
    </source>
</reference>
<accession>A0A5S4GJG1</accession>
<proteinExistence type="predicted"/>